<evidence type="ECO:0000259" key="5">
    <source>
        <dbReference type="Pfam" id="PF01494"/>
    </source>
</evidence>
<dbReference type="InterPro" id="IPR002938">
    <property type="entry name" value="FAD-bd"/>
</dbReference>
<keyword evidence="2" id="KW-0503">Monooxygenase</keyword>
<protein>
    <recommendedName>
        <fullName evidence="5">FAD-binding domain-containing protein</fullName>
    </recommendedName>
</protein>
<dbReference type="Proteomes" id="UP001154282">
    <property type="component" value="Unassembled WGS sequence"/>
</dbReference>
<keyword evidence="1" id="KW-0560">Oxidoreductase</keyword>
<keyword evidence="7" id="KW-1185">Reference proteome</keyword>
<evidence type="ECO:0000313" key="6">
    <source>
        <dbReference type="EMBL" id="CAI0468818.1"/>
    </source>
</evidence>
<evidence type="ECO:0000313" key="7">
    <source>
        <dbReference type="Proteomes" id="UP001154282"/>
    </source>
</evidence>
<reference evidence="6" key="1">
    <citation type="submission" date="2022-08" db="EMBL/GenBank/DDBJ databases">
        <authorList>
            <person name="Gutierrez-Valencia J."/>
        </authorList>
    </citation>
    <scope>NUCLEOTIDE SEQUENCE</scope>
</reference>
<dbReference type="PANTHER" id="PTHR45934">
    <property type="entry name" value="FAD/NAD(P)-BINDING OXIDOREDUCTASE FAMILY PROTEIN"/>
    <property type="match status" value="1"/>
</dbReference>
<comment type="similarity">
    <text evidence="3">Belongs to the 3-hydroxybenzoate 6-hydroxylase family.</text>
</comment>
<dbReference type="GO" id="GO:0004497">
    <property type="term" value="F:monooxygenase activity"/>
    <property type="evidence" value="ECO:0007669"/>
    <property type="project" value="UniProtKB-KW"/>
</dbReference>
<dbReference type="GO" id="GO:0071949">
    <property type="term" value="F:FAD binding"/>
    <property type="evidence" value="ECO:0007669"/>
    <property type="project" value="InterPro"/>
</dbReference>
<dbReference type="SUPFAM" id="SSF51905">
    <property type="entry name" value="FAD/NAD(P)-binding domain"/>
    <property type="match status" value="1"/>
</dbReference>
<sequence length="173" mass="18516">MAAVLQEEKVVIVGAGIAGLATSLALHRLGIKSLVLESAASLRITGFALGTWTNAWRALDALGLGDGLRLGGGGHHGHGHRHLLVNKMLSVKGLEREVVVEPPRCFPPWQASIERKRQEAEQQEREIIDSLVGPSVLKDEVMKISPVQNQTRTDSAPDSRSSLSSATETATSD</sequence>
<dbReference type="AlphaFoldDB" id="A0AAV0PEY5"/>
<organism evidence="6 7">
    <name type="scientific">Linum tenue</name>
    <dbReference type="NCBI Taxonomy" id="586396"/>
    <lineage>
        <taxon>Eukaryota</taxon>
        <taxon>Viridiplantae</taxon>
        <taxon>Streptophyta</taxon>
        <taxon>Embryophyta</taxon>
        <taxon>Tracheophyta</taxon>
        <taxon>Spermatophyta</taxon>
        <taxon>Magnoliopsida</taxon>
        <taxon>eudicotyledons</taxon>
        <taxon>Gunneridae</taxon>
        <taxon>Pentapetalae</taxon>
        <taxon>rosids</taxon>
        <taxon>fabids</taxon>
        <taxon>Malpighiales</taxon>
        <taxon>Linaceae</taxon>
        <taxon>Linum</taxon>
    </lineage>
</organism>
<evidence type="ECO:0000256" key="2">
    <source>
        <dbReference type="ARBA" id="ARBA00023033"/>
    </source>
</evidence>
<accession>A0AAV0PEY5</accession>
<gene>
    <name evidence="6" type="ORF">LITE_LOCUS37952</name>
</gene>
<dbReference type="InterPro" id="IPR036188">
    <property type="entry name" value="FAD/NAD-bd_sf"/>
</dbReference>
<feature type="compositionally biased region" description="Low complexity" evidence="4">
    <location>
        <begin position="154"/>
        <end position="173"/>
    </location>
</feature>
<feature type="domain" description="FAD-binding" evidence="5">
    <location>
        <begin position="9"/>
        <end position="87"/>
    </location>
</feature>
<dbReference type="PANTHER" id="PTHR45934:SF28">
    <property type="entry name" value="OS03G0153100 PROTEIN"/>
    <property type="match status" value="1"/>
</dbReference>
<evidence type="ECO:0000256" key="3">
    <source>
        <dbReference type="ARBA" id="ARBA00024018"/>
    </source>
</evidence>
<proteinExistence type="inferred from homology"/>
<name>A0AAV0PEY5_9ROSI</name>
<dbReference type="EMBL" id="CAMGYJ010000008">
    <property type="protein sequence ID" value="CAI0468818.1"/>
    <property type="molecule type" value="Genomic_DNA"/>
</dbReference>
<dbReference type="Pfam" id="PF01494">
    <property type="entry name" value="FAD_binding_3"/>
    <property type="match status" value="1"/>
</dbReference>
<evidence type="ECO:0000256" key="1">
    <source>
        <dbReference type="ARBA" id="ARBA00023002"/>
    </source>
</evidence>
<feature type="region of interest" description="Disordered" evidence="4">
    <location>
        <begin position="143"/>
        <end position="173"/>
    </location>
</feature>
<comment type="caution">
    <text evidence="6">The sequence shown here is derived from an EMBL/GenBank/DDBJ whole genome shotgun (WGS) entry which is preliminary data.</text>
</comment>
<dbReference type="InterPro" id="IPR044560">
    <property type="entry name" value="MOase"/>
</dbReference>
<evidence type="ECO:0000256" key="4">
    <source>
        <dbReference type="SAM" id="MobiDB-lite"/>
    </source>
</evidence>
<dbReference type="Gene3D" id="3.50.50.60">
    <property type="entry name" value="FAD/NAD(P)-binding domain"/>
    <property type="match status" value="1"/>
</dbReference>